<accession>A0ABN7PIA4</accession>
<name>A0ABN7PIA4_TIMPD</name>
<evidence type="ECO:0000259" key="1">
    <source>
        <dbReference type="Pfam" id="PF08326"/>
    </source>
</evidence>
<comment type="caution">
    <text evidence="2">The sequence shown here is derived from an EMBL/GenBank/DDBJ whole genome shotgun (WGS) entry which is preliminary data.</text>
</comment>
<evidence type="ECO:0000313" key="3">
    <source>
        <dbReference type="Proteomes" id="UP001153148"/>
    </source>
</evidence>
<dbReference type="Pfam" id="PF08326">
    <property type="entry name" value="ACC_central"/>
    <property type="match status" value="1"/>
</dbReference>
<gene>
    <name evidence="2" type="ORF">TPAB3V08_LOCUS12798</name>
</gene>
<feature type="non-terminal residue" evidence="2">
    <location>
        <position position="55"/>
    </location>
</feature>
<protein>
    <recommendedName>
        <fullName evidence="1">Acetyl-CoA carboxylase central domain-containing protein</fullName>
    </recommendedName>
</protein>
<proteinExistence type="predicted"/>
<feature type="domain" description="Acetyl-CoA carboxylase central" evidence="1">
    <location>
        <begin position="2"/>
        <end position="53"/>
    </location>
</feature>
<dbReference type="InterPro" id="IPR013537">
    <property type="entry name" value="AcCoA_COase_cen"/>
</dbReference>
<dbReference type="Proteomes" id="UP001153148">
    <property type="component" value="Unassembled WGS sequence"/>
</dbReference>
<organism evidence="2 3">
    <name type="scientific">Timema podura</name>
    <name type="common">Walking stick</name>
    <dbReference type="NCBI Taxonomy" id="61482"/>
    <lineage>
        <taxon>Eukaryota</taxon>
        <taxon>Metazoa</taxon>
        <taxon>Ecdysozoa</taxon>
        <taxon>Arthropoda</taxon>
        <taxon>Hexapoda</taxon>
        <taxon>Insecta</taxon>
        <taxon>Pterygota</taxon>
        <taxon>Neoptera</taxon>
        <taxon>Polyneoptera</taxon>
        <taxon>Phasmatodea</taxon>
        <taxon>Timematodea</taxon>
        <taxon>Timematoidea</taxon>
        <taxon>Timematidae</taxon>
        <taxon>Timema</taxon>
    </lineage>
</organism>
<evidence type="ECO:0000313" key="2">
    <source>
        <dbReference type="EMBL" id="CAG2065855.1"/>
    </source>
</evidence>
<keyword evidence="3" id="KW-1185">Reference proteome</keyword>
<sequence>MKTAVYELLNQYYEVESQFQHGSYDKCVTGIRERNKDDMAAVTATIFSHAQVRIV</sequence>
<reference evidence="2" key="1">
    <citation type="submission" date="2021-03" db="EMBL/GenBank/DDBJ databases">
        <authorList>
            <person name="Tran Van P."/>
        </authorList>
    </citation>
    <scope>NUCLEOTIDE SEQUENCE</scope>
</reference>
<dbReference type="EMBL" id="CAJPIN010047513">
    <property type="protein sequence ID" value="CAG2065855.1"/>
    <property type="molecule type" value="Genomic_DNA"/>
</dbReference>